<evidence type="ECO:0000313" key="6">
    <source>
        <dbReference type="EMBL" id="WIA13051.1"/>
    </source>
</evidence>
<dbReference type="Gene3D" id="3.40.50.150">
    <property type="entry name" value="Vaccinia Virus protein VP39"/>
    <property type="match status" value="1"/>
</dbReference>
<evidence type="ECO:0000256" key="3">
    <source>
        <dbReference type="ARBA" id="ARBA00022679"/>
    </source>
</evidence>
<dbReference type="PANTHER" id="PTHR44942">
    <property type="entry name" value="METHYLTRANSF_11 DOMAIN-CONTAINING PROTEIN"/>
    <property type="match status" value="1"/>
</dbReference>
<reference evidence="6 7" key="1">
    <citation type="submission" date="2023-05" db="EMBL/GenBank/DDBJ databases">
        <title>A 100% complete, gapless, phased diploid assembly of the Scenedesmus obliquus UTEX 3031 genome.</title>
        <authorList>
            <person name="Biondi T.C."/>
            <person name="Hanschen E.R."/>
            <person name="Kwon T."/>
            <person name="Eng W."/>
            <person name="Kruse C.P.S."/>
            <person name="Koehler S.I."/>
            <person name="Kunde Y."/>
            <person name="Gleasner C.D."/>
            <person name="You Mak K.T."/>
            <person name="Polle J."/>
            <person name="Hovde B.T."/>
            <person name="Starkenburg S.R."/>
        </authorList>
    </citation>
    <scope>NUCLEOTIDE SEQUENCE [LARGE SCALE GENOMIC DNA]</scope>
    <source>
        <strain evidence="6 7">DOE0152z</strain>
    </source>
</reference>
<accession>A0ABY8TZD5</accession>
<name>A0ABY8TZD5_TETOB</name>
<feature type="compositionally biased region" description="Acidic residues" evidence="4">
    <location>
        <begin position="322"/>
        <end position="331"/>
    </location>
</feature>
<protein>
    <recommendedName>
        <fullName evidence="5">Methyltransferase type 11 domain-containing protein</fullName>
    </recommendedName>
</protein>
<sequence>MNKAGQHHGGANGNCTSRAKAVSGAYNSSSLMYKMLRAAGWGPLTNLGFYSLLQPFQWLSVPAVQTALVRRVLSLGRPQASDRILDVACGRGKSTYMMACAAGNDARVVGLDLLPQNVSAASWLYGGDGSSGPSYVVGDATALDSHPAALELSPTLIYCIEAAFHFDRPAFLAAAARVLSPGGRLVVVDFAWREAAAAAVRAGDLDLKAVQTTRSVWQFEDFSTEAEYCQMAAAAGLAVREVHDWTGAVMTANKWVLGTAMKLARSATGRAVLGLVHPDLKLTQQEWAELDQLVHCQLTCLEHVRYIAYVFERSQQQQQQQEQEEEEEEEEEKHRAA</sequence>
<keyword evidence="2" id="KW-0489">Methyltransferase</keyword>
<gene>
    <name evidence="6" type="ORF">OEZ85_006657</name>
</gene>
<dbReference type="Proteomes" id="UP001244341">
    <property type="component" value="Chromosome 4b"/>
</dbReference>
<evidence type="ECO:0000256" key="1">
    <source>
        <dbReference type="ARBA" id="ARBA00008361"/>
    </source>
</evidence>
<dbReference type="InterPro" id="IPR029063">
    <property type="entry name" value="SAM-dependent_MTases_sf"/>
</dbReference>
<dbReference type="CDD" id="cd02440">
    <property type="entry name" value="AdoMet_MTases"/>
    <property type="match status" value="1"/>
</dbReference>
<feature type="domain" description="Methyltransferase type 11" evidence="5">
    <location>
        <begin position="85"/>
        <end position="187"/>
    </location>
</feature>
<dbReference type="Pfam" id="PF08241">
    <property type="entry name" value="Methyltransf_11"/>
    <property type="match status" value="1"/>
</dbReference>
<keyword evidence="3" id="KW-0808">Transferase</keyword>
<dbReference type="PANTHER" id="PTHR44942:SF4">
    <property type="entry name" value="METHYLTRANSFERASE TYPE 11 DOMAIN-CONTAINING PROTEIN"/>
    <property type="match status" value="1"/>
</dbReference>
<feature type="region of interest" description="Disordered" evidence="4">
    <location>
        <begin position="317"/>
        <end position="337"/>
    </location>
</feature>
<dbReference type="EMBL" id="CP126211">
    <property type="protein sequence ID" value="WIA13051.1"/>
    <property type="molecule type" value="Genomic_DNA"/>
</dbReference>
<dbReference type="InterPro" id="IPR013216">
    <property type="entry name" value="Methyltransf_11"/>
</dbReference>
<proteinExistence type="inferred from homology"/>
<evidence type="ECO:0000313" key="7">
    <source>
        <dbReference type="Proteomes" id="UP001244341"/>
    </source>
</evidence>
<organism evidence="6 7">
    <name type="scientific">Tetradesmus obliquus</name>
    <name type="common">Green alga</name>
    <name type="synonym">Acutodesmus obliquus</name>
    <dbReference type="NCBI Taxonomy" id="3088"/>
    <lineage>
        <taxon>Eukaryota</taxon>
        <taxon>Viridiplantae</taxon>
        <taxon>Chlorophyta</taxon>
        <taxon>core chlorophytes</taxon>
        <taxon>Chlorophyceae</taxon>
        <taxon>CS clade</taxon>
        <taxon>Sphaeropleales</taxon>
        <taxon>Scenedesmaceae</taxon>
        <taxon>Tetradesmus</taxon>
    </lineage>
</organism>
<dbReference type="SUPFAM" id="SSF53335">
    <property type="entry name" value="S-adenosyl-L-methionine-dependent methyltransferases"/>
    <property type="match status" value="1"/>
</dbReference>
<comment type="similarity">
    <text evidence="1">Belongs to the methyltransferase superfamily.</text>
</comment>
<evidence type="ECO:0000256" key="2">
    <source>
        <dbReference type="ARBA" id="ARBA00022603"/>
    </source>
</evidence>
<evidence type="ECO:0000259" key="5">
    <source>
        <dbReference type="Pfam" id="PF08241"/>
    </source>
</evidence>
<dbReference type="InterPro" id="IPR051052">
    <property type="entry name" value="Diverse_substrate_MTase"/>
</dbReference>
<evidence type="ECO:0000256" key="4">
    <source>
        <dbReference type="SAM" id="MobiDB-lite"/>
    </source>
</evidence>
<keyword evidence="7" id="KW-1185">Reference proteome</keyword>